<evidence type="ECO:0000259" key="2">
    <source>
        <dbReference type="Pfam" id="PF17667"/>
    </source>
</evidence>
<proteinExistence type="predicted"/>
<feature type="region of interest" description="Disordered" evidence="1">
    <location>
        <begin position="79"/>
        <end position="108"/>
    </location>
</feature>
<feature type="compositionally biased region" description="Basic and acidic residues" evidence="1">
    <location>
        <begin position="79"/>
        <end position="100"/>
    </location>
</feature>
<dbReference type="PANTHER" id="PTHR38248:SF2">
    <property type="entry name" value="FUNK1 11"/>
    <property type="match status" value="1"/>
</dbReference>
<sequence length="467" mass="53268">MAYFPGYGYTSSETSSSDQYYAGRHKPGYYNTQDVPSVIKRELESKLEFDQSNVDDELVLVKQVRRKLENDESFVKPKDTLDELRERAEKETEAKLKEGNTADTDYDEDKMQSNEKGMMEPLNQIFNCIIKFAMANDNERARQYDRKWLAGADKTEVISTKGKREWEILWQHRTAFIEVKATIAQGPKPAQENTVKAIVSQAADYARLHLCNMSPIPTLLLGLLIFGRQFCVAIFDRDGVQLFPITDLWDNLDILIRIDVERQYGKCQLLLANRLQQTAWRQTNCLSESAIMQRIQEHHDGLVQYSQVFLPSSGPIASPKIITVNLRNQTRHAEGDTTILHRLIFKTVGRPIWEFDSYLEFFLAIKTALNAHKFLADQHILHLDISAGDVLLSSNPNAPASQKGFLTDLEFAQIDDETLETKNIIPVPSLFNPNRVRQMTVPITRTHTSWTSPPRGAVLTGTIQFMA</sequence>
<dbReference type="Pfam" id="PF17667">
    <property type="entry name" value="Pkinase_fungal"/>
    <property type="match status" value="1"/>
</dbReference>
<keyword evidence="4" id="KW-1185">Reference proteome</keyword>
<evidence type="ECO:0000313" key="4">
    <source>
        <dbReference type="Proteomes" id="UP001050691"/>
    </source>
</evidence>
<dbReference type="Proteomes" id="UP001050691">
    <property type="component" value="Unassembled WGS sequence"/>
</dbReference>
<dbReference type="InterPro" id="IPR040976">
    <property type="entry name" value="Pkinase_fungal"/>
</dbReference>
<reference evidence="3" key="1">
    <citation type="submission" date="2021-10" db="EMBL/GenBank/DDBJ databases">
        <title>De novo Genome Assembly of Clathrus columnatus (Basidiomycota, Fungi) Using Illumina and Nanopore Sequence Data.</title>
        <authorList>
            <person name="Ogiso-Tanaka E."/>
            <person name="Itagaki H."/>
            <person name="Hosoya T."/>
            <person name="Hosaka K."/>
        </authorList>
    </citation>
    <scope>NUCLEOTIDE SEQUENCE</scope>
    <source>
        <strain evidence="3">MO-923</strain>
    </source>
</reference>
<accession>A0AAV5ARP3</accession>
<dbReference type="EMBL" id="BPWL01000011">
    <property type="protein sequence ID" value="GJJ15440.1"/>
    <property type="molecule type" value="Genomic_DNA"/>
</dbReference>
<evidence type="ECO:0000256" key="1">
    <source>
        <dbReference type="SAM" id="MobiDB-lite"/>
    </source>
</evidence>
<protein>
    <recommendedName>
        <fullName evidence="2">Fungal-type protein kinase domain-containing protein</fullName>
    </recommendedName>
</protein>
<dbReference type="AlphaFoldDB" id="A0AAV5ARP3"/>
<name>A0AAV5ARP3_9AGAM</name>
<evidence type="ECO:0000313" key="3">
    <source>
        <dbReference type="EMBL" id="GJJ15440.1"/>
    </source>
</evidence>
<dbReference type="PANTHER" id="PTHR38248">
    <property type="entry name" value="FUNK1 6"/>
    <property type="match status" value="1"/>
</dbReference>
<gene>
    <name evidence="3" type="ORF">Clacol_009718</name>
</gene>
<comment type="caution">
    <text evidence="3">The sequence shown here is derived from an EMBL/GenBank/DDBJ whole genome shotgun (WGS) entry which is preliminary data.</text>
</comment>
<organism evidence="3 4">
    <name type="scientific">Clathrus columnatus</name>
    <dbReference type="NCBI Taxonomy" id="1419009"/>
    <lineage>
        <taxon>Eukaryota</taxon>
        <taxon>Fungi</taxon>
        <taxon>Dikarya</taxon>
        <taxon>Basidiomycota</taxon>
        <taxon>Agaricomycotina</taxon>
        <taxon>Agaricomycetes</taxon>
        <taxon>Phallomycetidae</taxon>
        <taxon>Phallales</taxon>
        <taxon>Clathraceae</taxon>
        <taxon>Clathrus</taxon>
    </lineage>
</organism>
<feature type="region of interest" description="Disordered" evidence="1">
    <location>
        <begin position="1"/>
        <end position="27"/>
    </location>
</feature>
<feature type="compositionally biased region" description="Low complexity" evidence="1">
    <location>
        <begin position="1"/>
        <end position="17"/>
    </location>
</feature>
<feature type="domain" description="Fungal-type protein kinase" evidence="2">
    <location>
        <begin position="326"/>
        <end position="414"/>
    </location>
</feature>